<dbReference type="PANTHER" id="PTHR32282:SF15">
    <property type="entry name" value="PENICILLIN-BINDING PROTEIN 1C"/>
    <property type="match status" value="1"/>
</dbReference>
<evidence type="ECO:0000256" key="7">
    <source>
        <dbReference type="ARBA" id="ARBA00022679"/>
    </source>
</evidence>
<keyword evidence="8" id="KW-0378">Hydrolase</keyword>
<reference evidence="15" key="1">
    <citation type="submission" date="2016-12" db="EMBL/GenBank/DDBJ databases">
        <authorList>
            <person name="Rodrigo-Torres L."/>
            <person name="Arahal R.D."/>
            <person name="Lucena T."/>
        </authorList>
    </citation>
    <scope>NUCLEOTIDE SEQUENCE [LARGE SCALE GENOMIC DNA]</scope>
</reference>
<keyword evidence="9" id="KW-0511">Multifunctional enzyme</keyword>
<evidence type="ECO:0000313" key="14">
    <source>
        <dbReference type="EMBL" id="SHO58174.1"/>
    </source>
</evidence>
<evidence type="ECO:0000256" key="6">
    <source>
        <dbReference type="ARBA" id="ARBA00022676"/>
    </source>
</evidence>
<evidence type="ECO:0000313" key="15">
    <source>
        <dbReference type="Proteomes" id="UP000184600"/>
    </source>
</evidence>
<dbReference type="InterPro" id="IPR050396">
    <property type="entry name" value="Glycosyltr_51/Transpeptidase"/>
</dbReference>
<dbReference type="Gene3D" id="1.10.3810.10">
    <property type="entry name" value="Biosynthetic peptidoglycan transglycosylase-like"/>
    <property type="match status" value="1"/>
</dbReference>
<evidence type="ECO:0000256" key="4">
    <source>
        <dbReference type="ARBA" id="ARBA00022645"/>
    </source>
</evidence>
<organism evidence="14 15">
    <name type="scientific">Vibrio quintilis</name>
    <dbReference type="NCBI Taxonomy" id="1117707"/>
    <lineage>
        <taxon>Bacteria</taxon>
        <taxon>Pseudomonadati</taxon>
        <taxon>Pseudomonadota</taxon>
        <taxon>Gammaproteobacteria</taxon>
        <taxon>Vibrionales</taxon>
        <taxon>Vibrionaceae</taxon>
        <taxon>Vibrio</taxon>
    </lineage>
</organism>
<dbReference type="EMBL" id="FRFG01000057">
    <property type="protein sequence ID" value="SHO58174.1"/>
    <property type="molecule type" value="Genomic_DNA"/>
</dbReference>
<evidence type="ECO:0000256" key="11">
    <source>
        <dbReference type="ARBA" id="ARBA00049902"/>
    </source>
</evidence>
<evidence type="ECO:0000256" key="1">
    <source>
        <dbReference type="ARBA" id="ARBA00004752"/>
    </source>
</evidence>
<accession>A0A1M7YZZ8</accession>
<dbReference type="Pfam" id="PF00905">
    <property type="entry name" value="Transpeptidase"/>
    <property type="match status" value="1"/>
</dbReference>
<dbReference type="InterPro" id="IPR011815">
    <property type="entry name" value="PBP_1c"/>
</dbReference>
<name>A0A1M7YZZ8_9VIBR</name>
<dbReference type="GO" id="GO:0004180">
    <property type="term" value="F:carboxypeptidase activity"/>
    <property type="evidence" value="ECO:0007669"/>
    <property type="project" value="UniProtKB-KW"/>
</dbReference>
<dbReference type="InterPro" id="IPR036950">
    <property type="entry name" value="PBP_transglycosylase"/>
</dbReference>
<dbReference type="OrthoDB" id="9766909at2"/>
<dbReference type="PANTHER" id="PTHR32282">
    <property type="entry name" value="BINDING PROTEIN TRANSPEPTIDASE, PUTATIVE-RELATED"/>
    <property type="match status" value="1"/>
</dbReference>
<evidence type="ECO:0000259" key="13">
    <source>
        <dbReference type="Pfam" id="PF00912"/>
    </source>
</evidence>
<feature type="domain" description="Glycosyl transferase family 51" evidence="13">
    <location>
        <begin position="38"/>
        <end position="211"/>
    </location>
</feature>
<comment type="catalytic activity">
    <reaction evidence="11">
        <text>[GlcNAc-(1-&gt;4)-Mur2Ac(oyl-L-Ala-gamma-D-Glu-L-Lys-D-Ala-D-Ala)](n)-di-trans,octa-cis-undecaprenyl diphosphate + beta-D-GlcNAc-(1-&gt;4)-Mur2Ac(oyl-L-Ala-gamma-D-Glu-L-Lys-D-Ala-D-Ala)-di-trans,octa-cis-undecaprenyl diphosphate = [GlcNAc-(1-&gt;4)-Mur2Ac(oyl-L-Ala-gamma-D-Glu-L-Lys-D-Ala-D-Ala)](n+1)-di-trans,octa-cis-undecaprenyl diphosphate + di-trans,octa-cis-undecaprenyl diphosphate + H(+)</text>
        <dbReference type="Rhea" id="RHEA:23708"/>
        <dbReference type="Rhea" id="RHEA-COMP:9602"/>
        <dbReference type="Rhea" id="RHEA-COMP:9603"/>
        <dbReference type="ChEBI" id="CHEBI:15378"/>
        <dbReference type="ChEBI" id="CHEBI:58405"/>
        <dbReference type="ChEBI" id="CHEBI:60033"/>
        <dbReference type="ChEBI" id="CHEBI:78435"/>
        <dbReference type="EC" id="2.4.99.28"/>
    </reaction>
</comment>
<feature type="domain" description="Penicillin-binding protein transpeptidase" evidence="12">
    <location>
        <begin position="288"/>
        <end position="409"/>
    </location>
</feature>
<comment type="similarity">
    <text evidence="2">In the C-terminal section; belongs to the transpeptidase family.</text>
</comment>
<dbReference type="InterPro" id="IPR012338">
    <property type="entry name" value="Beta-lactam/transpept-like"/>
</dbReference>
<dbReference type="SUPFAM" id="SSF56601">
    <property type="entry name" value="beta-lactamase/transpeptidase-like"/>
    <property type="match status" value="1"/>
</dbReference>
<keyword evidence="15" id="KW-1185">Reference proteome</keyword>
<evidence type="ECO:0000256" key="8">
    <source>
        <dbReference type="ARBA" id="ARBA00022801"/>
    </source>
</evidence>
<dbReference type="RefSeq" id="WP_159440364.1">
    <property type="nucleotide sequence ID" value="NZ_AP024898.1"/>
</dbReference>
<evidence type="ECO:0000256" key="5">
    <source>
        <dbReference type="ARBA" id="ARBA00022670"/>
    </source>
</evidence>
<evidence type="ECO:0000256" key="3">
    <source>
        <dbReference type="ARBA" id="ARBA00007739"/>
    </source>
</evidence>
<proteinExistence type="inferred from homology"/>
<dbReference type="InterPro" id="IPR023346">
    <property type="entry name" value="Lysozyme-like_dom_sf"/>
</dbReference>
<evidence type="ECO:0000259" key="12">
    <source>
        <dbReference type="Pfam" id="PF00905"/>
    </source>
</evidence>
<sequence length="705" mass="78617">MACSLAGLFAVLNLIYPLDISRQTGPTVSVYSAEGDVLRQFASQDGVFRIPVTRNQVSPWYLAALLEYEDKYFFSHPGVNPFSLIRALVQQIRYGRVISGGSTLTMQVARKFYPHPRTYRGKLMQIFRALQLELNYSKEDILSLYLTYAPMGGNIEGVEAASQRYFGKHASELSLTEAVMLVVVPQRPSLYRPDRFPQRARKARNKVLRRVADILPLSGADLQRMLRTPMLASYHPAPLHAPLLARRLQQKHPQQSDIHTFIDYTVESDLESIIRQRTERWSAPLSAAVMVMDNLNGKVIAYKGSADMKDPRRYGYVDMVHAWRSPGSALKPFIYGLALDQGLVHSASLLTDVPRQFGDYSPHNFDHRFQGPVRLDHALQRSRNVPAVQVLSHVGPETFLLWLKNAGIHLQVPKANLALALGGEGIRLKDLVTLFSALGRTGDMIYPRFSSEDTIRTVPLLSPAASWIIRSVLLEIAPPDRVKAAYNRPVAWKTGTSYGYRDAWAIGASADYTVGVWVGRPDGAPFVGQTGANQAGPLMFDVFDLLPEDQRTLSRPESVTASVICWPGGIDVSLVNPQDCLQHQQALTIHHFTPATLKREQGLAALHHWPQPLLDWAQKTGHSLVSDTELQSTGRLKILAPRQGTQLFPYPGQVLNLIASQPSVLWFLNDQPIRGSRLALDALTAGNYRLTACMTQCDTIQFAIY</sequence>
<dbReference type="Gene3D" id="3.40.710.10">
    <property type="entry name" value="DD-peptidase/beta-lactamase superfamily"/>
    <property type="match status" value="1"/>
</dbReference>
<dbReference type="GO" id="GO:0008955">
    <property type="term" value="F:peptidoglycan glycosyltransferase activity"/>
    <property type="evidence" value="ECO:0007669"/>
    <property type="project" value="UniProtKB-EC"/>
</dbReference>
<dbReference type="Pfam" id="PF00912">
    <property type="entry name" value="Transgly"/>
    <property type="match status" value="1"/>
</dbReference>
<dbReference type="InterPro" id="IPR001460">
    <property type="entry name" value="PCN-bd_Tpept"/>
</dbReference>
<dbReference type="EC" id="2.4.99.28" evidence="10"/>
<dbReference type="SUPFAM" id="SSF53955">
    <property type="entry name" value="Lysozyme-like"/>
    <property type="match status" value="1"/>
</dbReference>
<dbReference type="GO" id="GO:0008658">
    <property type="term" value="F:penicillin binding"/>
    <property type="evidence" value="ECO:0007669"/>
    <property type="project" value="InterPro"/>
</dbReference>
<keyword evidence="7" id="KW-0808">Transferase</keyword>
<dbReference type="STRING" id="1117707.VQ7734_03944"/>
<dbReference type="GO" id="GO:0009252">
    <property type="term" value="P:peptidoglycan biosynthetic process"/>
    <property type="evidence" value="ECO:0007669"/>
    <property type="project" value="UniProtKB-UniPathway"/>
</dbReference>
<protein>
    <recommendedName>
        <fullName evidence="10">peptidoglycan glycosyltransferase</fullName>
        <ecNumber evidence="10">2.4.99.28</ecNumber>
    </recommendedName>
</protein>
<dbReference type="AlphaFoldDB" id="A0A1M7YZZ8"/>
<gene>
    <name evidence="14" type="primary">pbpF</name>
    <name evidence="14" type="ORF">VQ7734_03944</name>
</gene>
<keyword evidence="4" id="KW-0121">Carboxypeptidase</keyword>
<evidence type="ECO:0000256" key="2">
    <source>
        <dbReference type="ARBA" id="ARBA00007090"/>
    </source>
</evidence>
<evidence type="ECO:0000256" key="10">
    <source>
        <dbReference type="ARBA" id="ARBA00044770"/>
    </source>
</evidence>
<dbReference type="InterPro" id="IPR001264">
    <property type="entry name" value="Glyco_trans_51"/>
</dbReference>
<dbReference type="Proteomes" id="UP000184600">
    <property type="component" value="Unassembled WGS sequence"/>
</dbReference>
<dbReference type="NCBIfam" id="TIGR02073">
    <property type="entry name" value="PBP_1c"/>
    <property type="match status" value="1"/>
</dbReference>
<keyword evidence="6" id="KW-0328">Glycosyltransferase</keyword>
<evidence type="ECO:0000256" key="9">
    <source>
        <dbReference type="ARBA" id="ARBA00023268"/>
    </source>
</evidence>
<dbReference type="GO" id="GO:0006508">
    <property type="term" value="P:proteolysis"/>
    <property type="evidence" value="ECO:0007669"/>
    <property type="project" value="UniProtKB-KW"/>
</dbReference>
<dbReference type="UniPathway" id="UPA00219"/>
<comment type="pathway">
    <text evidence="1">Cell wall biogenesis; peptidoglycan biosynthesis.</text>
</comment>
<dbReference type="GO" id="GO:0030288">
    <property type="term" value="C:outer membrane-bounded periplasmic space"/>
    <property type="evidence" value="ECO:0007669"/>
    <property type="project" value="TreeGrafter"/>
</dbReference>
<keyword evidence="5" id="KW-0645">Protease</keyword>
<comment type="similarity">
    <text evidence="3">In the N-terminal section; belongs to the glycosyltransferase 51 family.</text>
</comment>